<feature type="domain" description="MPN" evidence="6">
    <location>
        <begin position="7"/>
        <end position="137"/>
    </location>
</feature>
<dbReference type="GO" id="GO:0033290">
    <property type="term" value="C:eukaryotic 48S preinitiation complex"/>
    <property type="evidence" value="ECO:0007669"/>
    <property type="project" value="UniProtKB-UniRule"/>
</dbReference>
<evidence type="ECO:0000256" key="3">
    <source>
        <dbReference type="ARBA" id="ARBA00022917"/>
    </source>
</evidence>
<evidence type="ECO:0000313" key="7">
    <source>
        <dbReference type="EMBL" id="CAG4645651.1"/>
    </source>
</evidence>
<comment type="function">
    <text evidence="5">Component of the eukaryotic translation initiation factor 3 (eIF-3) complex, which is involved in protein synthesis of a specialized repertoire of mRNAs and, together with other initiation factors, stimulates binding of mRNA and methionyl-tRNAi to the 40S ribosome. The eIF-3 complex specifically targets and initiates translation of a subset of mRNAs involved in cell proliferation.</text>
</comment>
<evidence type="ECO:0000259" key="6">
    <source>
        <dbReference type="PROSITE" id="PS50249"/>
    </source>
</evidence>
<dbReference type="PANTHER" id="PTHR10540">
    <property type="entry name" value="EUKARYOTIC TRANSLATION INITIATION FACTOR 3 SUBUNIT F-RELATED"/>
    <property type="match status" value="1"/>
</dbReference>
<dbReference type="HAMAP" id="MF_03005">
    <property type="entry name" value="eIF3f"/>
    <property type="match status" value="1"/>
</dbReference>
<gene>
    <name evidence="7" type="primary">EOG090X09C5</name>
</gene>
<dbReference type="InterPro" id="IPR000555">
    <property type="entry name" value="JAMM/MPN+_dom"/>
</dbReference>
<accession>A0A9N6WSX0</accession>
<protein>
    <recommendedName>
        <fullName evidence="5">Eukaryotic translation initiation factor 3 subunit F</fullName>
        <shortName evidence="5">eIF3f</shortName>
    </recommendedName>
    <alternativeName>
        <fullName evidence="5">Eukaryotic translation initiation factor 3 subunit 5</fullName>
    </alternativeName>
</protein>
<organism evidence="7">
    <name type="scientific">Lynceus sp. MCZ IZ 141354</name>
    <dbReference type="NCBI Taxonomy" id="1930659"/>
    <lineage>
        <taxon>Eukaryota</taxon>
        <taxon>Metazoa</taxon>
        <taxon>Ecdysozoa</taxon>
        <taxon>Arthropoda</taxon>
        <taxon>Crustacea</taxon>
        <taxon>Branchiopoda</taxon>
        <taxon>Diplostraca</taxon>
        <taxon>Laevicaudata</taxon>
        <taxon>Lynceidae</taxon>
        <taxon>Lynceus</taxon>
    </lineage>
</organism>
<proteinExistence type="inferred from homology"/>
<dbReference type="GO" id="GO:0001732">
    <property type="term" value="P:formation of cytoplasmic translation initiation complex"/>
    <property type="evidence" value="ECO:0007669"/>
    <property type="project" value="UniProtKB-UniRule"/>
</dbReference>
<dbReference type="EMBL" id="OC988996">
    <property type="protein sequence ID" value="CAG4645651.1"/>
    <property type="molecule type" value="Genomic_DNA"/>
</dbReference>
<dbReference type="PROSITE" id="PS50249">
    <property type="entry name" value="MPN"/>
    <property type="match status" value="1"/>
</dbReference>
<dbReference type="AlphaFoldDB" id="A0A9N6WSX0"/>
<dbReference type="PANTHER" id="PTHR10540:SF6">
    <property type="entry name" value="EUKARYOTIC TRANSLATION INITIATION FACTOR 3 SUBUNIT F"/>
    <property type="match status" value="1"/>
</dbReference>
<dbReference type="FunFam" id="3.40.140.10:FF:000014">
    <property type="entry name" value="Eukaryotic translation initiation factor 3 subunit F"/>
    <property type="match status" value="1"/>
</dbReference>
<dbReference type="GO" id="GO:0003743">
    <property type="term" value="F:translation initiation factor activity"/>
    <property type="evidence" value="ECO:0007669"/>
    <property type="project" value="UniProtKB-UniRule"/>
</dbReference>
<dbReference type="InterPro" id="IPR027531">
    <property type="entry name" value="eIF3f"/>
</dbReference>
<sequence length="274" mass="30357">MALNLTVKLHPVVLLQIVDAYERRNHDTARVIGTLLGTSDKTGIEVTNCFCVPHTESHDEVAVELDFAKDMFELHRKVNPQEVIVGWWATGNSVTSHSVLIHEYYSRECNNPIHVTVDTSLENLRMGVKAYVSIPMGISGKTLGCMFAPRPVEVVCYDPEVVGLLSCQKTKSNPKRQTSTASELAQIVEASQQMESMLDAIISYVDDIIAGKVVGDNAIGRSLLDMVHAVPKMSEEEFAEMLNSNRKDLLMVLYLSQLAKTQLTLNEKLTLLAV</sequence>
<dbReference type="Pfam" id="PF01398">
    <property type="entry name" value="JAB"/>
    <property type="match status" value="1"/>
</dbReference>
<evidence type="ECO:0000256" key="2">
    <source>
        <dbReference type="ARBA" id="ARBA00022540"/>
    </source>
</evidence>
<dbReference type="GO" id="GO:0016282">
    <property type="term" value="C:eukaryotic 43S preinitiation complex"/>
    <property type="evidence" value="ECO:0007669"/>
    <property type="project" value="UniProtKB-UniRule"/>
</dbReference>
<comment type="subcellular location">
    <subcellularLocation>
        <location evidence="5">Cytoplasm</location>
    </subcellularLocation>
</comment>
<evidence type="ECO:0000256" key="4">
    <source>
        <dbReference type="ARBA" id="ARBA00059951"/>
    </source>
</evidence>
<comment type="function">
    <text evidence="4">Deubiquitinates activated NOTCH1, promoting its nuclear import, thereby acting as a positive regulator of Notch signaling.</text>
</comment>
<dbReference type="GO" id="GO:0008237">
    <property type="term" value="F:metallopeptidase activity"/>
    <property type="evidence" value="ECO:0007669"/>
    <property type="project" value="InterPro"/>
</dbReference>
<keyword evidence="1 5" id="KW-0963">Cytoplasm</keyword>
<evidence type="ECO:0000256" key="1">
    <source>
        <dbReference type="ARBA" id="ARBA00022490"/>
    </source>
</evidence>
<dbReference type="CDD" id="cd08064">
    <property type="entry name" value="MPN_eIF3f"/>
    <property type="match status" value="1"/>
</dbReference>
<comment type="similarity">
    <text evidence="5">Belongs to the eIF-3 subunit F family.</text>
</comment>
<evidence type="ECO:0000256" key="5">
    <source>
        <dbReference type="HAMAP-Rule" id="MF_03005"/>
    </source>
</evidence>
<dbReference type="Pfam" id="PF13012">
    <property type="entry name" value="MitMem_reg"/>
    <property type="match status" value="1"/>
</dbReference>
<dbReference type="Gene3D" id="3.40.140.10">
    <property type="entry name" value="Cytidine Deaminase, domain 2"/>
    <property type="match status" value="1"/>
</dbReference>
<comment type="subunit">
    <text evidence="5">Component of the eukaryotic translation initiation factor 3 (eIF-3) complex.</text>
</comment>
<keyword evidence="2 5" id="KW-0396">Initiation factor</keyword>
<dbReference type="InterPro" id="IPR037518">
    <property type="entry name" value="MPN"/>
</dbReference>
<dbReference type="GO" id="GO:0071541">
    <property type="term" value="C:eukaryotic translation initiation factor 3 complex, eIF3m"/>
    <property type="evidence" value="ECO:0007669"/>
    <property type="project" value="TreeGrafter"/>
</dbReference>
<name>A0A9N6WSX0_9CRUS</name>
<dbReference type="GO" id="GO:0031369">
    <property type="term" value="F:translation initiation factor binding"/>
    <property type="evidence" value="ECO:0007669"/>
    <property type="project" value="InterPro"/>
</dbReference>
<dbReference type="GO" id="GO:0101005">
    <property type="term" value="F:deubiquitinase activity"/>
    <property type="evidence" value="ECO:0007669"/>
    <property type="project" value="UniProtKB-ARBA"/>
</dbReference>
<dbReference type="InterPro" id="IPR024969">
    <property type="entry name" value="EIF3F/CSN6-like_C"/>
</dbReference>
<reference evidence="7" key="1">
    <citation type="submission" date="2021-04" db="EMBL/GenBank/DDBJ databases">
        <authorList>
            <person name="Cornetti L."/>
        </authorList>
    </citation>
    <scope>NUCLEOTIDE SEQUENCE</scope>
</reference>
<keyword evidence="3 5" id="KW-0648">Protein biosynthesis</keyword>
<dbReference type="SMART" id="SM00232">
    <property type="entry name" value="JAB_MPN"/>
    <property type="match status" value="1"/>
</dbReference>